<dbReference type="Proteomes" id="UP000499080">
    <property type="component" value="Unassembled WGS sequence"/>
</dbReference>
<protein>
    <submittedName>
        <fullName evidence="1">Uncharacterized protein</fullName>
    </submittedName>
</protein>
<reference evidence="1 2" key="1">
    <citation type="journal article" date="2019" name="Sci. Rep.">
        <title>Orb-weaving spider Araneus ventricosus genome elucidates the spidroin gene catalogue.</title>
        <authorList>
            <person name="Kono N."/>
            <person name="Nakamura H."/>
            <person name="Ohtoshi R."/>
            <person name="Moran D.A.P."/>
            <person name="Shinohara A."/>
            <person name="Yoshida Y."/>
            <person name="Fujiwara M."/>
            <person name="Mori M."/>
            <person name="Tomita M."/>
            <person name="Arakawa K."/>
        </authorList>
    </citation>
    <scope>NUCLEOTIDE SEQUENCE [LARGE SCALE GENOMIC DNA]</scope>
</reference>
<name>A0A4Y2J994_ARAVE</name>
<dbReference type="AlphaFoldDB" id="A0A4Y2J994"/>
<gene>
    <name evidence="1" type="ORF">AVEN_170887_1</name>
</gene>
<dbReference type="EMBL" id="BGPR01109718">
    <property type="protein sequence ID" value="GBM86853.1"/>
    <property type="molecule type" value="Genomic_DNA"/>
</dbReference>
<evidence type="ECO:0000313" key="1">
    <source>
        <dbReference type="EMBL" id="GBM86853.1"/>
    </source>
</evidence>
<accession>A0A4Y2J994</accession>
<organism evidence="1 2">
    <name type="scientific">Araneus ventricosus</name>
    <name type="common">Orbweaver spider</name>
    <name type="synonym">Epeira ventricosa</name>
    <dbReference type="NCBI Taxonomy" id="182803"/>
    <lineage>
        <taxon>Eukaryota</taxon>
        <taxon>Metazoa</taxon>
        <taxon>Ecdysozoa</taxon>
        <taxon>Arthropoda</taxon>
        <taxon>Chelicerata</taxon>
        <taxon>Arachnida</taxon>
        <taxon>Araneae</taxon>
        <taxon>Araneomorphae</taxon>
        <taxon>Entelegynae</taxon>
        <taxon>Araneoidea</taxon>
        <taxon>Araneidae</taxon>
        <taxon>Araneus</taxon>
    </lineage>
</organism>
<evidence type="ECO:0000313" key="2">
    <source>
        <dbReference type="Proteomes" id="UP000499080"/>
    </source>
</evidence>
<proteinExistence type="predicted"/>
<comment type="caution">
    <text evidence="1">The sequence shown here is derived from an EMBL/GenBank/DDBJ whole genome shotgun (WGS) entry which is preliminary data.</text>
</comment>
<keyword evidence="2" id="KW-1185">Reference proteome</keyword>
<sequence>MLLSIVTAEFRRMSTSYTTVHYNSNLLRLGIIEHQWMVGSRASEDLSFGMDSFGTVIKDEDDTLAGLSASIFHVTPAEDVSHEIELEQHPYIQWKLGGNGFRTQNRTIPMPRPYNQASTCNIKRS</sequence>